<dbReference type="Proteomes" id="UP001066276">
    <property type="component" value="Chromosome 10"/>
</dbReference>
<comment type="caution">
    <text evidence="1">The sequence shown here is derived from an EMBL/GenBank/DDBJ whole genome shotgun (WGS) entry which is preliminary data.</text>
</comment>
<dbReference type="EMBL" id="JANPWB010000014">
    <property type="protein sequence ID" value="KAJ1096157.1"/>
    <property type="molecule type" value="Genomic_DNA"/>
</dbReference>
<gene>
    <name evidence="1" type="ORF">NDU88_001301</name>
</gene>
<reference evidence="1" key="1">
    <citation type="journal article" date="2022" name="bioRxiv">
        <title>Sequencing and chromosome-scale assembly of the giantPleurodeles waltlgenome.</title>
        <authorList>
            <person name="Brown T."/>
            <person name="Elewa A."/>
            <person name="Iarovenko S."/>
            <person name="Subramanian E."/>
            <person name="Araus A.J."/>
            <person name="Petzold A."/>
            <person name="Susuki M."/>
            <person name="Suzuki K.-i.T."/>
            <person name="Hayashi T."/>
            <person name="Toyoda A."/>
            <person name="Oliveira C."/>
            <person name="Osipova E."/>
            <person name="Leigh N.D."/>
            <person name="Simon A."/>
            <person name="Yun M.H."/>
        </authorList>
    </citation>
    <scope>NUCLEOTIDE SEQUENCE</scope>
    <source>
        <strain evidence="1">20211129_DDA</strain>
        <tissue evidence="1">Liver</tissue>
    </source>
</reference>
<dbReference type="AlphaFoldDB" id="A0AAV7LYC3"/>
<proteinExistence type="predicted"/>
<organism evidence="1 2">
    <name type="scientific">Pleurodeles waltl</name>
    <name type="common">Iberian ribbed newt</name>
    <dbReference type="NCBI Taxonomy" id="8319"/>
    <lineage>
        <taxon>Eukaryota</taxon>
        <taxon>Metazoa</taxon>
        <taxon>Chordata</taxon>
        <taxon>Craniata</taxon>
        <taxon>Vertebrata</taxon>
        <taxon>Euteleostomi</taxon>
        <taxon>Amphibia</taxon>
        <taxon>Batrachia</taxon>
        <taxon>Caudata</taxon>
        <taxon>Salamandroidea</taxon>
        <taxon>Salamandridae</taxon>
        <taxon>Pleurodelinae</taxon>
        <taxon>Pleurodeles</taxon>
    </lineage>
</organism>
<evidence type="ECO:0000313" key="1">
    <source>
        <dbReference type="EMBL" id="KAJ1096157.1"/>
    </source>
</evidence>
<keyword evidence="2" id="KW-1185">Reference proteome</keyword>
<accession>A0AAV7LYC3</accession>
<name>A0AAV7LYC3_PLEWA</name>
<evidence type="ECO:0000313" key="2">
    <source>
        <dbReference type="Proteomes" id="UP001066276"/>
    </source>
</evidence>
<protein>
    <submittedName>
        <fullName evidence="1">Uncharacterized protein</fullName>
    </submittedName>
</protein>
<sequence>MGVHTGKTIGTKIVALSALIQWRCSQARRACTAPCAAVHNPLSMARPICCSSQAHDDNGGPLWAAATAGPAEMDGAEGGLMRTEEWLQSPEQEKLVSGATGGGAIQKTTTEGGVCDAFATEATHPLCL</sequence>